<sequence>MKKLKKSNAILFMEVNMNTNQENNGANEKGTDLTVKINKEFILRNISLILSIALVLSLFTTFCVVNSSEYGYGNDLAYRVQCSFGFGIY</sequence>
<keyword evidence="1" id="KW-0812">Transmembrane</keyword>
<gene>
    <name evidence="2" type="ORF">AKG39_09545</name>
</gene>
<accession>A0A0L6U045</accession>
<keyword evidence="3" id="KW-1185">Reference proteome</keyword>
<dbReference type="Proteomes" id="UP000036873">
    <property type="component" value="Unassembled WGS sequence"/>
</dbReference>
<organism evidence="2 3">
    <name type="scientific">Acetobacterium bakii</name>
    <dbReference type="NCBI Taxonomy" id="52689"/>
    <lineage>
        <taxon>Bacteria</taxon>
        <taxon>Bacillati</taxon>
        <taxon>Bacillota</taxon>
        <taxon>Clostridia</taxon>
        <taxon>Eubacteriales</taxon>
        <taxon>Eubacteriaceae</taxon>
        <taxon>Acetobacterium</taxon>
    </lineage>
</organism>
<evidence type="ECO:0000313" key="3">
    <source>
        <dbReference type="Proteomes" id="UP000036873"/>
    </source>
</evidence>
<evidence type="ECO:0000256" key="1">
    <source>
        <dbReference type="SAM" id="Phobius"/>
    </source>
</evidence>
<reference evidence="3" key="1">
    <citation type="submission" date="2015-07" db="EMBL/GenBank/DDBJ databases">
        <title>Draft genome sequence of Acetobacterium bakii DSM 8293, a potential psychrophilic chemical producer through syngas fermentation.</title>
        <authorList>
            <person name="Song Y."/>
            <person name="Hwang S."/>
            <person name="Cho B.-K."/>
        </authorList>
    </citation>
    <scope>NUCLEOTIDE SEQUENCE [LARGE SCALE GENOMIC DNA]</scope>
    <source>
        <strain evidence="3">DSM 8239</strain>
    </source>
</reference>
<dbReference type="STRING" id="52689.AKG39_09545"/>
<feature type="transmembrane region" description="Helical" evidence="1">
    <location>
        <begin position="46"/>
        <end position="67"/>
    </location>
</feature>
<keyword evidence="1" id="KW-1133">Transmembrane helix</keyword>
<comment type="caution">
    <text evidence="2">The sequence shown here is derived from an EMBL/GenBank/DDBJ whole genome shotgun (WGS) entry which is preliminary data.</text>
</comment>
<dbReference type="RefSeq" id="WP_050740160.1">
    <property type="nucleotide sequence ID" value="NZ_UHJK01000001.1"/>
</dbReference>
<name>A0A0L6U045_9FIRM</name>
<dbReference type="AlphaFoldDB" id="A0A0L6U045"/>
<proteinExistence type="predicted"/>
<protein>
    <submittedName>
        <fullName evidence="2">Uncharacterized protein</fullName>
    </submittedName>
</protein>
<dbReference type="EMBL" id="LGYO01000022">
    <property type="protein sequence ID" value="KNZ41853.1"/>
    <property type="molecule type" value="Genomic_DNA"/>
</dbReference>
<keyword evidence="1" id="KW-0472">Membrane</keyword>
<evidence type="ECO:0000313" key="2">
    <source>
        <dbReference type="EMBL" id="KNZ41853.1"/>
    </source>
</evidence>